<name>A0A4U6VI95_SETVI</name>
<reference evidence="3" key="1">
    <citation type="submission" date="2019-03" db="EMBL/GenBank/DDBJ databases">
        <title>WGS assembly of Setaria viridis.</title>
        <authorList>
            <person name="Huang P."/>
            <person name="Jenkins J."/>
            <person name="Grimwood J."/>
            <person name="Barry K."/>
            <person name="Healey A."/>
            <person name="Mamidi S."/>
            <person name="Sreedasyam A."/>
            <person name="Shu S."/>
            <person name="Feldman M."/>
            <person name="Wu J."/>
            <person name="Yu Y."/>
            <person name="Chen C."/>
            <person name="Johnson J."/>
            <person name="Rokhsar D."/>
            <person name="Baxter I."/>
            <person name="Schmutz J."/>
            <person name="Brutnell T."/>
            <person name="Kellogg E."/>
        </authorList>
    </citation>
    <scope>NUCLEOTIDE SEQUENCE [LARGE SCALE GENOMIC DNA]</scope>
</reference>
<accession>A0A4U6VI95</accession>
<evidence type="ECO:0000313" key="3">
    <source>
        <dbReference type="EMBL" id="TKW23927.1"/>
    </source>
</evidence>
<feature type="chain" id="PRO_5020590186" evidence="2">
    <location>
        <begin position="19"/>
        <end position="54"/>
    </location>
</feature>
<feature type="signal peptide" evidence="2">
    <location>
        <begin position="1"/>
        <end position="18"/>
    </location>
</feature>
<gene>
    <name evidence="3" type="ORF">SEVIR_3G019350v2</name>
</gene>
<keyword evidence="4" id="KW-1185">Reference proteome</keyword>
<proteinExistence type="predicted"/>
<feature type="compositionally biased region" description="Basic and acidic residues" evidence="1">
    <location>
        <begin position="24"/>
        <end position="34"/>
    </location>
</feature>
<sequence length="54" mass="5795">MAWHGILCWLLLSTGTAGGGNHARAGEKRSDEGQGKSSKRLVWLAHPSLPKAKK</sequence>
<dbReference type="Proteomes" id="UP000298652">
    <property type="component" value="Chromosome 3"/>
</dbReference>
<dbReference type="AlphaFoldDB" id="A0A4U6VI95"/>
<dbReference type="EMBL" id="CM016554">
    <property type="protein sequence ID" value="TKW23927.1"/>
    <property type="molecule type" value="Genomic_DNA"/>
</dbReference>
<dbReference type="Gramene" id="TKW23927">
    <property type="protein sequence ID" value="TKW23927"/>
    <property type="gene ID" value="SEVIR_3G019350v2"/>
</dbReference>
<evidence type="ECO:0000313" key="4">
    <source>
        <dbReference type="Proteomes" id="UP000298652"/>
    </source>
</evidence>
<keyword evidence="2" id="KW-0732">Signal</keyword>
<protein>
    <submittedName>
        <fullName evidence="3">Uncharacterized protein</fullName>
    </submittedName>
</protein>
<organism evidence="3 4">
    <name type="scientific">Setaria viridis</name>
    <name type="common">Green bristlegrass</name>
    <name type="synonym">Setaria italica subsp. viridis</name>
    <dbReference type="NCBI Taxonomy" id="4556"/>
    <lineage>
        <taxon>Eukaryota</taxon>
        <taxon>Viridiplantae</taxon>
        <taxon>Streptophyta</taxon>
        <taxon>Embryophyta</taxon>
        <taxon>Tracheophyta</taxon>
        <taxon>Spermatophyta</taxon>
        <taxon>Magnoliopsida</taxon>
        <taxon>Liliopsida</taxon>
        <taxon>Poales</taxon>
        <taxon>Poaceae</taxon>
        <taxon>PACMAD clade</taxon>
        <taxon>Panicoideae</taxon>
        <taxon>Panicodae</taxon>
        <taxon>Paniceae</taxon>
        <taxon>Cenchrinae</taxon>
        <taxon>Setaria</taxon>
    </lineage>
</organism>
<evidence type="ECO:0000256" key="2">
    <source>
        <dbReference type="SAM" id="SignalP"/>
    </source>
</evidence>
<feature type="region of interest" description="Disordered" evidence="1">
    <location>
        <begin position="16"/>
        <end position="54"/>
    </location>
</feature>
<evidence type="ECO:0000256" key="1">
    <source>
        <dbReference type="SAM" id="MobiDB-lite"/>
    </source>
</evidence>